<dbReference type="Pfam" id="PF00347">
    <property type="entry name" value="Ribosomal_L6"/>
    <property type="match status" value="2"/>
</dbReference>
<comment type="subunit">
    <text evidence="3">Part of the 50S ribosomal subunit.</text>
</comment>
<dbReference type="PIRSF" id="PIRSF002162">
    <property type="entry name" value="Ribosomal_L6"/>
    <property type="match status" value="1"/>
</dbReference>
<keyword evidence="8" id="KW-1185">Reference proteome</keyword>
<keyword evidence="3 5" id="KW-0694">RNA-binding</keyword>
<evidence type="ECO:0000256" key="4">
    <source>
        <dbReference type="RuleBase" id="RU003869"/>
    </source>
</evidence>
<evidence type="ECO:0000313" key="8">
    <source>
        <dbReference type="Proteomes" id="UP000609651"/>
    </source>
</evidence>
<dbReference type="InterPro" id="IPR019906">
    <property type="entry name" value="Ribosomal_uL6_bac-type"/>
</dbReference>
<comment type="similarity">
    <text evidence="3 4">Belongs to the universal ribosomal protein uL6 family.</text>
</comment>
<dbReference type="InterPro" id="IPR002358">
    <property type="entry name" value="Ribosomal_uL6_CS"/>
</dbReference>
<protein>
    <recommendedName>
        <fullName evidence="3">Large ribosomal subunit protein uL6</fullName>
    </recommendedName>
</protein>
<dbReference type="GO" id="GO:0005840">
    <property type="term" value="C:ribosome"/>
    <property type="evidence" value="ECO:0007669"/>
    <property type="project" value="UniProtKB-KW"/>
</dbReference>
<comment type="function">
    <text evidence="3 5">This protein binds to the 23S rRNA, and is important in its secondary structure. It is located near the subunit interface in the base of the L7/L12 stalk, and near the tRNA binding site of the peptidyltransferase center.</text>
</comment>
<accession>A0ABX1V9P4</accession>
<name>A0ABX1V9P4_9PLAN</name>
<comment type="caution">
    <text evidence="7">The sequence shown here is derived from an EMBL/GenBank/DDBJ whole genome shotgun (WGS) entry which is preliminary data.</text>
</comment>
<dbReference type="EMBL" id="WTPX01000004">
    <property type="protein sequence ID" value="NNJ24171.1"/>
    <property type="molecule type" value="Genomic_DNA"/>
</dbReference>
<dbReference type="InterPro" id="IPR000702">
    <property type="entry name" value="Ribosomal_uL6-like"/>
</dbReference>
<keyword evidence="2 3" id="KW-0687">Ribonucleoprotein</keyword>
<evidence type="ECO:0000259" key="6">
    <source>
        <dbReference type="Pfam" id="PF00347"/>
    </source>
</evidence>
<dbReference type="PANTHER" id="PTHR11655:SF14">
    <property type="entry name" value="LARGE RIBOSOMAL SUBUNIT PROTEIN UL6M"/>
    <property type="match status" value="1"/>
</dbReference>
<dbReference type="Proteomes" id="UP000609651">
    <property type="component" value="Unassembled WGS sequence"/>
</dbReference>
<dbReference type="HAMAP" id="MF_01365_B">
    <property type="entry name" value="Ribosomal_uL6_B"/>
    <property type="match status" value="1"/>
</dbReference>
<gene>
    <name evidence="3 7" type="primary">rplF</name>
    <name evidence="7" type="ORF">LzC2_02210</name>
</gene>
<dbReference type="SUPFAM" id="SSF56053">
    <property type="entry name" value="Ribosomal protein L6"/>
    <property type="match status" value="2"/>
</dbReference>
<dbReference type="InterPro" id="IPR036789">
    <property type="entry name" value="Ribosomal_uL6-like_a/b-dom_sf"/>
</dbReference>
<dbReference type="PANTHER" id="PTHR11655">
    <property type="entry name" value="60S/50S RIBOSOMAL PROTEIN L6/L9"/>
    <property type="match status" value="1"/>
</dbReference>
<evidence type="ECO:0000256" key="2">
    <source>
        <dbReference type="ARBA" id="ARBA00023274"/>
    </source>
</evidence>
<evidence type="ECO:0000256" key="3">
    <source>
        <dbReference type="HAMAP-Rule" id="MF_01365"/>
    </source>
</evidence>
<evidence type="ECO:0000256" key="5">
    <source>
        <dbReference type="RuleBase" id="RU003870"/>
    </source>
</evidence>
<dbReference type="PROSITE" id="PS00525">
    <property type="entry name" value="RIBOSOMAL_L6_1"/>
    <property type="match status" value="1"/>
</dbReference>
<keyword evidence="3 5" id="KW-0699">rRNA-binding</keyword>
<dbReference type="InterPro" id="IPR020040">
    <property type="entry name" value="Ribosomal_uL6_a/b-dom"/>
</dbReference>
<evidence type="ECO:0000256" key="1">
    <source>
        <dbReference type="ARBA" id="ARBA00022980"/>
    </source>
</evidence>
<dbReference type="PRINTS" id="PR00059">
    <property type="entry name" value="RIBOSOMALL6"/>
</dbReference>
<keyword evidence="1 3" id="KW-0689">Ribosomal protein</keyword>
<sequence>MSRIGKQPVVVPDGVTVSVDGGSVNVKGPKGDLSFAPHPNMTVALADDGKSVSVTRPNDQAQNRALHGLTRSLIDNMVIGVKEPFERKLEIRGVGYNAKLNGNKLALQVGFANTIELTVPDGVECTLPDQTHVVVRSPDKQKCGQFAANVRKVRPPEPYKGKGIRYDGEQVKQKAGKAFGAGGK</sequence>
<feature type="domain" description="Large ribosomal subunit protein uL6 alpha-beta" evidence="6">
    <location>
        <begin position="11"/>
        <end position="83"/>
    </location>
</feature>
<reference evidence="7 8" key="1">
    <citation type="journal article" date="2020" name="Syst. Appl. Microbiol.">
        <title>Alienimonas chondri sp. nov., a novel planctomycete isolated from the biofilm of the red alga Chondrus crispus.</title>
        <authorList>
            <person name="Vitorino I."/>
            <person name="Albuquerque L."/>
            <person name="Wiegand S."/>
            <person name="Kallscheuer N."/>
            <person name="da Costa M.S."/>
            <person name="Lobo-da-Cunha A."/>
            <person name="Jogler C."/>
            <person name="Lage O.M."/>
        </authorList>
    </citation>
    <scope>NUCLEOTIDE SEQUENCE [LARGE SCALE GENOMIC DNA]</scope>
    <source>
        <strain evidence="7 8">LzC2</strain>
    </source>
</reference>
<dbReference type="Gene3D" id="3.90.930.12">
    <property type="entry name" value="Ribosomal protein L6, alpha-beta domain"/>
    <property type="match status" value="2"/>
</dbReference>
<proteinExistence type="inferred from homology"/>
<organism evidence="7 8">
    <name type="scientific">Alienimonas chondri</name>
    <dbReference type="NCBI Taxonomy" id="2681879"/>
    <lineage>
        <taxon>Bacteria</taxon>
        <taxon>Pseudomonadati</taxon>
        <taxon>Planctomycetota</taxon>
        <taxon>Planctomycetia</taxon>
        <taxon>Planctomycetales</taxon>
        <taxon>Planctomycetaceae</taxon>
        <taxon>Alienimonas</taxon>
    </lineage>
</organism>
<dbReference type="NCBIfam" id="TIGR03654">
    <property type="entry name" value="L6_bact"/>
    <property type="match status" value="1"/>
</dbReference>
<feature type="domain" description="Large ribosomal subunit protein uL6 alpha-beta" evidence="6">
    <location>
        <begin position="93"/>
        <end position="166"/>
    </location>
</feature>
<dbReference type="RefSeq" id="WP_171182829.1">
    <property type="nucleotide sequence ID" value="NZ_WTPX01000004.1"/>
</dbReference>
<evidence type="ECO:0000313" key="7">
    <source>
        <dbReference type="EMBL" id="NNJ24171.1"/>
    </source>
</evidence>